<dbReference type="EMBL" id="FQXS01000021">
    <property type="protein sequence ID" value="SHI00992.1"/>
    <property type="molecule type" value="Genomic_DNA"/>
</dbReference>
<dbReference type="NCBIfam" id="TIGR02432">
    <property type="entry name" value="lysidine_TilS_N"/>
    <property type="match status" value="1"/>
</dbReference>
<keyword evidence="2 8" id="KW-0963">Cytoplasm</keyword>
<dbReference type="InterPro" id="IPR015262">
    <property type="entry name" value="tRNA_Ile_lys_synt_subst-bd"/>
</dbReference>
<dbReference type="InterPro" id="IPR012094">
    <property type="entry name" value="tRNA_Ile_lys_synt"/>
</dbReference>
<accession>A0A1M5XMW2</accession>
<dbReference type="SUPFAM" id="SSF82829">
    <property type="entry name" value="MesJ substrate recognition domain-like"/>
    <property type="match status" value="1"/>
</dbReference>
<name>A0A1M5XMW2_9BACT</name>
<keyword evidence="6 8" id="KW-0067">ATP-binding</keyword>
<dbReference type="Gene3D" id="1.20.59.20">
    <property type="match status" value="1"/>
</dbReference>
<evidence type="ECO:0000256" key="6">
    <source>
        <dbReference type="ARBA" id="ARBA00022840"/>
    </source>
</evidence>
<dbReference type="PANTHER" id="PTHR43033">
    <property type="entry name" value="TRNA(ILE)-LYSIDINE SYNTHASE-RELATED"/>
    <property type="match status" value="1"/>
</dbReference>
<dbReference type="InterPro" id="IPR011063">
    <property type="entry name" value="TilS/TtcA_N"/>
</dbReference>
<dbReference type="GO" id="GO:0032267">
    <property type="term" value="F:tRNA(Ile)-lysidine synthase activity"/>
    <property type="evidence" value="ECO:0007669"/>
    <property type="project" value="UniProtKB-EC"/>
</dbReference>
<evidence type="ECO:0000256" key="8">
    <source>
        <dbReference type="HAMAP-Rule" id="MF_01161"/>
    </source>
</evidence>
<comment type="subcellular location">
    <subcellularLocation>
        <location evidence="1 8">Cytoplasm</location>
    </subcellularLocation>
</comment>
<comment type="catalytic activity">
    <reaction evidence="7 8">
        <text>cytidine(34) in tRNA(Ile2) + L-lysine + ATP = lysidine(34) in tRNA(Ile2) + AMP + diphosphate + H(+)</text>
        <dbReference type="Rhea" id="RHEA:43744"/>
        <dbReference type="Rhea" id="RHEA-COMP:10625"/>
        <dbReference type="Rhea" id="RHEA-COMP:10670"/>
        <dbReference type="ChEBI" id="CHEBI:15378"/>
        <dbReference type="ChEBI" id="CHEBI:30616"/>
        <dbReference type="ChEBI" id="CHEBI:32551"/>
        <dbReference type="ChEBI" id="CHEBI:33019"/>
        <dbReference type="ChEBI" id="CHEBI:82748"/>
        <dbReference type="ChEBI" id="CHEBI:83665"/>
        <dbReference type="ChEBI" id="CHEBI:456215"/>
        <dbReference type="EC" id="6.3.4.19"/>
    </reaction>
</comment>
<keyword evidence="11" id="KW-1185">Reference proteome</keyword>
<proteinExistence type="inferred from homology"/>
<gene>
    <name evidence="8" type="primary">tilS</name>
    <name evidence="10" type="ORF">SAMN02745124_03198</name>
</gene>
<dbReference type="Pfam" id="PF11734">
    <property type="entry name" value="TilS_C"/>
    <property type="match status" value="1"/>
</dbReference>
<evidence type="ECO:0000256" key="1">
    <source>
        <dbReference type="ARBA" id="ARBA00004496"/>
    </source>
</evidence>
<reference evidence="10 11" key="1">
    <citation type="submission" date="2016-11" db="EMBL/GenBank/DDBJ databases">
        <authorList>
            <person name="Jaros S."/>
            <person name="Januszkiewicz K."/>
            <person name="Wedrychowicz H."/>
        </authorList>
    </citation>
    <scope>NUCLEOTIDE SEQUENCE [LARGE SCALE GENOMIC DNA]</scope>
    <source>
        <strain evidence="10 11">DSM 9705</strain>
    </source>
</reference>
<dbReference type="Proteomes" id="UP000184139">
    <property type="component" value="Unassembled WGS sequence"/>
</dbReference>
<comment type="domain">
    <text evidence="8">The N-terminal region contains the highly conserved SGGXDS motif, predicted to be a P-loop motif involved in ATP binding.</text>
</comment>
<comment type="function">
    <text evidence="8">Ligates lysine onto the cytidine present at position 34 of the AUA codon-specific tRNA(Ile) that contains the anticodon CAU, in an ATP-dependent manner. Cytidine is converted to lysidine, thus changing the amino acid specificity of the tRNA from methionine to isoleucine.</text>
</comment>
<dbReference type="AlphaFoldDB" id="A0A1M5XMW2"/>
<feature type="domain" description="Lysidine-tRNA(Ile) synthetase C-terminal" evidence="9">
    <location>
        <begin position="387"/>
        <end position="461"/>
    </location>
</feature>
<evidence type="ECO:0000256" key="7">
    <source>
        <dbReference type="ARBA" id="ARBA00048539"/>
    </source>
</evidence>
<dbReference type="HAMAP" id="MF_01161">
    <property type="entry name" value="tRNA_Ile_lys_synt"/>
    <property type="match status" value="1"/>
</dbReference>
<dbReference type="InterPro" id="IPR012796">
    <property type="entry name" value="Lysidine-tRNA-synth_C"/>
</dbReference>
<evidence type="ECO:0000259" key="9">
    <source>
        <dbReference type="SMART" id="SM00977"/>
    </source>
</evidence>
<dbReference type="InterPro" id="IPR012795">
    <property type="entry name" value="tRNA_Ile_lys_synt_N"/>
</dbReference>
<dbReference type="CDD" id="cd01992">
    <property type="entry name" value="TilS_N"/>
    <property type="match status" value="1"/>
</dbReference>
<protein>
    <recommendedName>
        <fullName evidence="8">tRNA(Ile)-lysidine synthase</fullName>
        <ecNumber evidence="8">6.3.4.19</ecNumber>
    </recommendedName>
    <alternativeName>
        <fullName evidence="8">tRNA(Ile)-2-lysyl-cytidine synthase</fullName>
    </alternativeName>
    <alternativeName>
        <fullName evidence="8">tRNA(Ile)-lysidine synthetase</fullName>
    </alternativeName>
</protein>
<dbReference type="InterPro" id="IPR014729">
    <property type="entry name" value="Rossmann-like_a/b/a_fold"/>
</dbReference>
<feature type="binding site" evidence="8">
    <location>
        <begin position="32"/>
        <end position="37"/>
    </location>
    <ligand>
        <name>ATP</name>
        <dbReference type="ChEBI" id="CHEBI:30616"/>
    </ligand>
</feature>
<evidence type="ECO:0000256" key="5">
    <source>
        <dbReference type="ARBA" id="ARBA00022741"/>
    </source>
</evidence>
<dbReference type="SMART" id="SM00977">
    <property type="entry name" value="TilS_C"/>
    <property type="match status" value="1"/>
</dbReference>
<dbReference type="GO" id="GO:0005737">
    <property type="term" value="C:cytoplasm"/>
    <property type="evidence" value="ECO:0007669"/>
    <property type="project" value="UniProtKB-SubCell"/>
</dbReference>
<dbReference type="OrthoDB" id="9807403at2"/>
<dbReference type="RefSeq" id="WP_073377574.1">
    <property type="nucleotide sequence ID" value="NZ_FQXS01000021.1"/>
</dbReference>
<dbReference type="SUPFAM" id="SSF52402">
    <property type="entry name" value="Adenine nucleotide alpha hydrolases-like"/>
    <property type="match status" value="1"/>
</dbReference>
<dbReference type="SUPFAM" id="SSF56037">
    <property type="entry name" value="PheT/TilS domain"/>
    <property type="match status" value="1"/>
</dbReference>
<comment type="similarity">
    <text evidence="8">Belongs to the tRNA(Ile)-lysidine synthase family.</text>
</comment>
<dbReference type="Pfam" id="PF01171">
    <property type="entry name" value="ATP_bind_3"/>
    <property type="match status" value="1"/>
</dbReference>
<evidence type="ECO:0000313" key="10">
    <source>
        <dbReference type="EMBL" id="SHI00992.1"/>
    </source>
</evidence>
<evidence type="ECO:0000256" key="3">
    <source>
        <dbReference type="ARBA" id="ARBA00022598"/>
    </source>
</evidence>
<dbReference type="EC" id="6.3.4.19" evidence="8"/>
<dbReference type="PANTHER" id="PTHR43033:SF1">
    <property type="entry name" value="TRNA(ILE)-LYSIDINE SYNTHASE-RELATED"/>
    <property type="match status" value="1"/>
</dbReference>
<dbReference type="GO" id="GO:0005524">
    <property type="term" value="F:ATP binding"/>
    <property type="evidence" value="ECO:0007669"/>
    <property type="project" value="UniProtKB-UniRule"/>
</dbReference>
<dbReference type="NCBIfam" id="TIGR02433">
    <property type="entry name" value="lysidine_TilS_C"/>
    <property type="match status" value="1"/>
</dbReference>
<dbReference type="Gene3D" id="3.40.50.620">
    <property type="entry name" value="HUPs"/>
    <property type="match status" value="1"/>
</dbReference>
<keyword evidence="3 8" id="KW-0436">Ligase</keyword>
<evidence type="ECO:0000313" key="11">
    <source>
        <dbReference type="Proteomes" id="UP000184139"/>
    </source>
</evidence>
<dbReference type="Pfam" id="PF09179">
    <property type="entry name" value="TilS"/>
    <property type="match status" value="1"/>
</dbReference>
<dbReference type="STRING" id="1121409.SAMN02745124_03198"/>
<sequence>MTTSTPLHAAVRQAISHHRLVTADAHLVVGVSGGSDSVALLHLLADLLPGCRLTAVYVDHGLRPEETIHEQRLVEDHCRWLAQDCRIVAIDVRKERQRSGESLEACGRRLRYRALEQVRSACDAESIAVGHTSDDQAEEVLIRLIRGTGLQGLAGMAWKNGRIIRPLLGVSKQELASYLHARGIASTVDSSNLSTRFLRNRVRLELLPLLERGYNSAIRKTLRSMAAICSGDDDYLRLIVDSHYGDLVSGTAAAGFTLSLAPFNDLHRALQRRLLEKICWQSGSRPSFRHIEDLLQCIASGKDGARLDLPGTIRARKIGQTMVFSTHTRQPGHGHPDSFGAVLTLDGPGIYPLPHHAASIELALAPAPGTPDGGTLLIDGDLAPFPLVLRAPAAGERFVPIGAPGSKKVNRLLSDRKIPRHRRHRYPVLACGPDIVAIPGLVISDRVRISEQTRRVLAIVWRNEES</sequence>
<organism evidence="10 11">
    <name type="scientific">Desulfofustis glycolicus DSM 9705</name>
    <dbReference type="NCBI Taxonomy" id="1121409"/>
    <lineage>
        <taxon>Bacteria</taxon>
        <taxon>Pseudomonadati</taxon>
        <taxon>Thermodesulfobacteriota</taxon>
        <taxon>Desulfobulbia</taxon>
        <taxon>Desulfobulbales</taxon>
        <taxon>Desulfocapsaceae</taxon>
        <taxon>Desulfofustis</taxon>
    </lineage>
</organism>
<keyword evidence="4 8" id="KW-0819">tRNA processing</keyword>
<evidence type="ECO:0000256" key="4">
    <source>
        <dbReference type="ARBA" id="ARBA00022694"/>
    </source>
</evidence>
<dbReference type="GO" id="GO:0006400">
    <property type="term" value="P:tRNA modification"/>
    <property type="evidence" value="ECO:0007669"/>
    <property type="project" value="UniProtKB-UniRule"/>
</dbReference>
<keyword evidence="5 8" id="KW-0547">Nucleotide-binding</keyword>
<evidence type="ECO:0000256" key="2">
    <source>
        <dbReference type="ARBA" id="ARBA00022490"/>
    </source>
</evidence>